<reference evidence="2 3" key="1">
    <citation type="submission" date="2023-12" db="EMBL/GenBank/DDBJ databases">
        <title>Redefining Piscine Lactococcosis.</title>
        <authorList>
            <person name="Heckman T.I."/>
            <person name="Yazdi Z."/>
            <person name="Older C.E."/>
            <person name="Griffin M.J."/>
            <person name="Waldbieser G.C."/>
            <person name="Chow A.M."/>
            <person name="Medina Silva I."/>
            <person name="Anenson K.M."/>
            <person name="Garcia J.C."/>
            <person name="LaFrentz B.R."/>
            <person name="Slavic D."/>
            <person name="Toohey-Kurth K.L."/>
            <person name="Yant P."/>
            <person name="Fritz H.M."/>
            <person name="Henderson E."/>
            <person name="McDowall R."/>
            <person name="Cai H."/>
            <person name="Adikson M."/>
            <person name="Soto E."/>
        </authorList>
    </citation>
    <scope>NUCLEOTIDE SEQUENCE [LARGE SCALE GENOMIC DNA]</scope>
    <source>
        <strain evidence="2 3">R21-91A</strain>
    </source>
</reference>
<feature type="transmembrane region" description="Helical" evidence="1">
    <location>
        <begin position="57"/>
        <end position="79"/>
    </location>
</feature>
<evidence type="ECO:0000313" key="3">
    <source>
        <dbReference type="Proteomes" id="UP001456368"/>
    </source>
</evidence>
<dbReference type="EMBL" id="CP141698">
    <property type="protein sequence ID" value="WYC67499.1"/>
    <property type="molecule type" value="Genomic_DNA"/>
</dbReference>
<evidence type="ECO:0000256" key="1">
    <source>
        <dbReference type="SAM" id="Phobius"/>
    </source>
</evidence>
<keyword evidence="1" id="KW-0812">Transmembrane</keyword>
<accession>A0ABZ2SJW1</accession>
<protein>
    <submittedName>
        <fullName evidence="2">Uncharacterized protein</fullName>
    </submittedName>
</protein>
<proteinExistence type="predicted"/>
<feature type="transmembrane region" description="Helical" evidence="1">
    <location>
        <begin position="91"/>
        <end position="108"/>
    </location>
</feature>
<organism evidence="2 3">
    <name type="scientific">Lactococcus petauri</name>
    <dbReference type="NCBI Taxonomy" id="1940789"/>
    <lineage>
        <taxon>Bacteria</taxon>
        <taxon>Bacillati</taxon>
        <taxon>Bacillota</taxon>
        <taxon>Bacilli</taxon>
        <taxon>Lactobacillales</taxon>
        <taxon>Streptococcaceae</taxon>
        <taxon>Lactococcus</taxon>
    </lineage>
</organism>
<evidence type="ECO:0000313" key="2">
    <source>
        <dbReference type="EMBL" id="WYC67499.1"/>
    </source>
</evidence>
<keyword evidence="1" id="KW-1133">Transmembrane helix</keyword>
<dbReference type="RefSeq" id="WP_338955301.1">
    <property type="nucleotide sequence ID" value="NZ_CP141697.1"/>
</dbReference>
<gene>
    <name evidence="2" type="ORF">VNN45_01080</name>
</gene>
<sequence>MDTRTLTEYSGITGILGGSFTSIASLVLWSRLNGIANSSATLESGVNTAQLMIQRHITLFIGAGIINFIILISLLSLGILSLRRYKELKGINIMPSALFIIASIVFFIPFVGKLTSGILAIIGGILFFTNLKKLD</sequence>
<keyword evidence="1" id="KW-0472">Membrane</keyword>
<name>A0ABZ2SJW1_9LACT</name>
<feature type="transmembrane region" description="Helical" evidence="1">
    <location>
        <begin position="12"/>
        <end position="32"/>
    </location>
</feature>
<keyword evidence="3" id="KW-1185">Reference proteome</keyword>
<dbReference type="Proteomes" id="UP001456368">
    <property type="component" value="Chromosome"/>
</dbReference>
<feature type="transmembrane region" description="Helical" evidence="1">
    <location>
        <begin position="114"/>
        <end position="131"/>
    </location>
</feature>